<dbReference type="EMBL" id="JADDUC010000156">
    <property type="protein sequence ID" value="KAG0116901.1"/>
    <property type="molecule type" value="Genomic_DNA"/>
</dbReference>
<sequence>MTLEWMGLGRVRGFPGARQPRTATGQTSPSTTAMEHGEPCQQHPASSTLPCSCMTAPPWLQLPVSFGMCSSTEI</sequence>
<organism evidence="2">
    <name type="scientific">Lamprotornis superbus</name>
    <dbReference type="NCBI Taxonomy" id="245042"/>
    <lineage>
        <taxon>Eukaryota</taxon>
        <taxon>Metazoa</taxon>
        <taxon>Chordata</taxon>
        <taxon>Craniata</taxon>
        <taxon>Vertebrata</taxon>
        <taxon>Euteleostomi</taxon>
        <taxon>Archelosauria</taxon>
        <taxon>Archosauria</taxon>
        <taxon>Dinosauria</taxon>
        <taxon>Saurischia</taxon>
        <taxon>Theropoda</taxon>
        <taxon>Coelurosauria</taxon>
        <taxon>Aves</taxon>
        <taxon>Neognathae</taxon>
        <taxon>Neoaves</taxon>
        <taxon>Telluraves</taxon>
        <taxon>Australaves</taxon>
        <taxon>Passeriformes</taxon>
        <taxon>Sturnidae</taxon>
        <taxon>Lamprotornis</taxon>
    </lineage>
</organism>
<reference evidence="3 4" key="2">
    <citation type="journal article" date="2021" name="J. Hered.">
        <title>Feather Gene Expression Elucidates the Developmental Basis of Plumage Iridescence in African Starlings.</title>
        <authorList>
            <person name="Rubenstein D.R."/>
            <person name="Corvelo A."/>
            <person name="MacManes M.D."/>
            <person name="Maia R."/>
            <person name="Narzisi G."/>
            <person name="Rousaki A."/>
            <person name="Vandenabeele P."/>
            <person name="Shawkey M.D."/>
            <person name="Solomon J."/>
        </authorList>
    </citation>
    <scope>NUCLEOTIDE SEQUENCE [LARGE SCALE GENOMIC DNA]</scope>
    <source>
        <strain evidence="3">SS15</strain>
    </source>
</reference>
<evidence type="ECO:0000313" key="4">
    <source>
        <dbReference type="Proteomes" id="UP000618051"/>
    </source>
</evidence>
<reference evidence="3" key="3">
    <citation type="submission" date="2022-01" db="EMBL/GenBank/DDBJ databases">
        <authorList>
            <person name="Rubenstein D.R."/>
        </authorList>
    </citation>
    <scope>NUCLEOTIDE SEQUENCE</scope>
    <source>
        <strain evidence="3">SS15</strain>
        <tissue evidence="3">Liver</tissue>
    </source>
</reference>
<protein>
    <submittedName>
        <fullName evidence="2">Uncharacterized protein</fullName>
    </submittedName>
</protein>
<evidence type="ECO:0000313" key="2">
    <source>
        <dbReference type="EMBL" id="KAG0116901.1"/>
    </source>
</evidence>
<evidence type="ECO:0000256" key="1">
    <source>
        <dbReference type="SAM" id="MobiDB-lite"/>
    </source>
</evidence>
<evidence type="ECO:0000313" key="3">
    <source>
        <dbReference type="EMBL" id="KAI1236514.1"/>
    </source>
</evidence>
<dbReference type="AlphaFoldDB" id="A0A835NKU9"/>
<keyword evidence="4" id="KW-1185">Reference proteome</keyword>
<comment type="caution">
    <text evidence="2">The sequence shown here is derived from an EMBL/GenBank/DDBJ whole genome shotgun (WGS) entry which is preliminary data.</text>
</comment>
<dbReference type="EMBL" id="JADDUC020000009">
    <property type="protein sequence ID" value="KAI1236514.1"/>
    <property type="molecule type" value="Genomic_DNA"/>
</dbReference>
<proteinExistence type="predicted"/>
<reference evidence="2" key="1">
    <citation type="submission" date="2020-10" db="EMBL/GenBank/DDBJ databases">
        <title>Feather gene expression reveals the developmental basis of iridescence in African starlings.</title>
        <authorList>
            <person name="Rubenstein D.R."/>
        </authorList>
    </citation>
    <scope>NUCLEOTIDE SEQUENCE</scope>
    <source>
        <strain evidence="2">SS15</strain>
        <tissue evidence="2">Liver</tissue>
    </source>
</reference>
<feature type="compositionally biased region" description="Polar residues" evidence="1">
    <location>
        <begin position="21"/>
        <end position="33"/>
    </location>
</feature>
<accession>A0A835NKU9</accession>
<feature type="region of interest" description="Disordered" evidence="1">
    <location>
        <begin position="1"/>
        <end position="47"/>
    </location>
</feature>
<dbReference type="Proteomes" id="UP000618051">
    <property type="component" value="Unassembled WGS sequence"/>
</dbReference>
<gene>
    <name evidence="3" type="ORF">IHE44_0014764</name>
    <name evidence="2" type="ORF">IHE44_003453</name>
</gene>
<name>A0A835NKU9_9PASS</name>